<evidence type="ECO:0000256" key="1">
    <source>
        <dbReference type="SAM" id="MobiDB-lite"/>
    </source>
</evidence>
<name>A6GFN4_9BACT</name>
<feature type="transmembrane region" description="Helical" evidence="2">
    <location>
        <begin position="58"/>
        <end position="78"/>
    </location>
</feature>
<protein>
    <submittedName>
        <fullName evidence="3">Uncharacterized protein</fullName>
    </submittedName>
</protein>
<evidence type="ECO:0000256" key="2">
    <source>
        <dbReference type="SAM" id="Phobius"/>
    </source>
</evidence>
<feature type="transmembrane region" description="Helical" evidence="2">
    <location>
        <begin position="27"/>
        <end position="52"/>
    </location>
</feature>
<dbReference type="RefSeq" id="WP_006975524.1">
    <property type="nucleotide sequence ID" value="NZ_ABCS01000095.1"/>
</dbReference>
<dbReference type="EMBL" id="ABCS01000095">
    <property type="protein sequence ID" value="EDM75348.1"/>
    <property type="molecule type" value="Genomic_DNA"/>
</dbReference>
<dbReference type="AlphaFoldDB" id="A6GFN4"/>
<feature type="compositionally biased region" description="Acidic residues" evidence="1">
    <location>
        <begin position="178"/>
        <end position="204"/>
    </location>
</feature>
<dbReference type="eggNOG" id="ENOG5031DGW">
    <property type="taxonomic scope" value="Bacteria"/>
</dbReference>
<gene>
    <name evidence="3" type="ORF">PPSIR1_01192</name>
</gene>
<accession>A6GFN4</accession>
<evidence type="ECO:0000313" key="4">
    <source>
        <dbReference type="Proteomes" id="UP000005801"/>
    </source>
</evidence>
<keyword evidence="2" id="KW-1133">Transmembrane helix</keyword>
<proteinExistence type="predicted"/>
<dbReference type="Proteomes" id="UP000005801">
    <property type="component" value="Unassembled WGS sequence"/>
</dbReference>
<feature type="region of interest" description="Disordered" evidence="1">
    <location>
        <begin position="1"/>
        <end position="21"/>
    </location>
</feature>
<sequence length="215" mass="23285">MSEASQGSPAPQGPRGHKAKTDDDLRLVSTAAFAALSVVLVGLVLMGLMAFVGVELDAPTLALALTCAVMIWSLRGMWNIVVALTRPQAATLVVEAEAGAEHSTLAELREEKRRVLRAIKELEFDHDMGKLSDEDFEEISARYKLRAIEVMRRLDQDKEIHPLLVAHLQAIESWGGLLDEDGDQGDEPDEPDASVDEAPEDASSDEVVVHVGGPQ</sequence>
<feature type="region of interest" description="Disordered" evidence="1">
    <location>
        <begin position="176"/>
        <end position="215"/>
    </location>
</feature>
<comment type="caution">
    <text evidence="3">The sequence shown here is derived from an EMBL/GenBank/DDBJ whole genome shotgun (WGS) entry which is preliminary data.</text>
</comment>
<keyword evidence="2" id="KW-0812">Transmembrane</keyword>
<evidence type="ECO:0000313" key="3">
    <source>
        <dbReference type="EMBL" id="EDM75348.1"/>
    </source>
</evidence>
<keyword evidence="2" id="KW-0472">Membrane</keyword>
<dbReference type="STRING" id="391625.PPSIR1_01192"/>
<keyword evidence="4" id="KW-1185">Reference proteome</keyword>
<organism evidence="3 4">
    <name type="scientific">Plesiocystis pacifica SIR-1</name>
    <dbReference type="NCBI Taxonomy" id="391625"/>
    <lineage>
        <taxon>Bacteria</taxon>
        <taxon>Pseudomonadati</taxon>
        <taxon>Myxococcota</taxon>
        <taxon>Polyangia</taxon>
        <taxon>Nannocystales</taxon>
        <taxon>Nannocystaceae</taxon>
        <taxon>Plesiocystis</taxon>
    </lineage>
</organism>
<dbReference type="OrthoDB" id="5522692at2"/>
<reference evidence="3 4" key="1">
    <citation type="submission" date="2007-06" db="EMBL/GenBank/DDBJ databases">
        <authorList>
            <person name="Shimkets L."/>
            <person name="Ferriera S."/>
            <person name="Johnson J."/>
            <person name="Kravitz S."/>
            <person name="Beeson K."/>
            <person name="Sutton G."/>
            <person name="Rogers Y.-H."/>
            <person name="Friedman R."/>
            <person name="Frazier M."/>
            <person name="Venter J.C."/>
        </authorList>
    </citation>
    <scope>NUCLEOTIDE SEQUENCE [LARGE SCALE GENOMIC DNA]</scope>
    <source>
        <strain evidence="3 4">SIR-1</strain>
    </source>
</reference>